<protein>
    <recommendedName>
        <fullName evidence="3">RING-type domain-containing protein</fullName>
    </recommendedName>
</protein>
<evidence type="ECO:0008006" key="3">
    <source>
        <dbReference type="Google" id="ProtNLM"/>
    </source>
</evidence>
<sequence length="380" mass="42562">MTRALGDIVKDILVHKGAVIEDYGQCIDVLANPQIAETLAIPELTHLCLHPGTDTEDTKHLTYDSELFERFSGLFEGKGKLSQVTITPQQVSNEKVIAMLPGKITLNNAVFKHKDTGIKIISYLLLFFKYTALSDEKKEGIVQLLINESNLSTSVIEGGANAVIDVLGELTERNSKDQLEGTKHIVLQAAHKSLESIIRTELTDMIRSLNRRLNRNIERVTDYYDAMITEARLREQRKGSDDTATKTEDKINAIKTELKWKTQDLISKFALTVKTELLSAVRITSATPVFLISINRRKGVREFPISYNPILKRLDTLPCEYCFSPDKSYYICDDALHIVCKKCYSECSKCGKSFCSVCYPLGCPKCVRKLNSAEGAEALT</sequence>
<dbReference type="RefSeq" id="WP_085053901.1">
    <property type="nucleotide sequence ID" value="NZ_LNQR01000137.1"/>
</dbReference>
<gene>
    <name evidence="1" type="ORF">ASN18_3309</name>
</gene>
<comment type="caution">
    <text evidence="1">The sequence shown here is derived from an EMBL/GenBank/DDBJ whole genome shotgun (WGS) entry which is preliminary data.</text>
</comment>
<reference evidence="1 2" key="1">
    <citation type="submission" date="2015-11" db="EMBL/GenBank/DDBJ databases">
        <authorList>
            <person name="Lin W."/>
        </authorList>
    </citation>
    <scope>NUCLEOTIDE SEQUENCE [LARGE SCALE GENOMIC DNA]</scope>
    <source>
        <strain evidence="1 2">HCH-1</strain>
    </source>
</reference>
<keyword evidence="2" id="KW-1185">Reference proteome</keyword>
<dbReference type="Proteomes" id="UP000060487">
    <property type="component" value="Unassembled WGS sequence"/>
</dbReference>
<accession>A0ABR5SAS4</accession>
<name>A0ABR5SAS4_9BACT</name>
<proteinExistence type="predicted"/>
<dbReference type="EMBL" id="LNQR01000137">
    <property type="protein sequence ID" value="KWT74916.1"/>
    <property type="molecule type" value="Genomic_DNA"/>
</dbReference>
<evidence type="ECO:0000313" key="2">
    <source>
        <dbReference type="Proteomes" id="UP000060487"/>
    </source>
</evidence>
<evidence type="ECO:0000313" key="1">
    <source>
        <dbReference type="EMBL" id="KWT74916.1"/>
    </source>
</evidence>
<organism evidence="1 2">
    <name type="scientific">Candidatus Magnetominusculus xianensis</name>
    <dbReference type="NCBI Taxonomy" id="1748249"/>
    <lineage>
        <taxon>Bacteria</taxon>
        <taxon>Pseudomonadati</taxon>
        <taxon>Nitrospirota</taxon>
        <taxon>Nitrospiria</taxon>
        <taxon>Nitrospirales</taxon>
        <taxon>Nitrospiraceae</taxon>
        <taxon>Candidatus Magnetominusculus</taxon>
    </lineage>
</organism>